<dbReference type="EMBL" id="DYUB01000036">
    <property type="protein sequence ID" value="HJG95664.1"/>
    <property type="molecule type" value="Genomic_DNA"/>
</dbReference>
<reference evidence="1" key="1">
    <citation type="journal article" date="2021" name="PeerJ">
        <title>Extensive microbial diversity within the chicken gut microbiome revealed by metagenomics and culture.</title>
        <authorList>
            <person name="Gilroy R."/>
            <person name="Ravi A."/>
            <person name="Getino M."/>
            <person name="Pursley I."/>
            <person name="Horton D.L."/>
            <person name="Alikhan N.F."/>
            <person name="Baker D."/>
            <person name="Gharbi K."/>
            <person name="Hall N."/>
            <person name="Watson M."/>
            <person name="Adriaenssens E.M."/>
            <person name="Foster-Nyarko E."/>
            <person name="Jarju S."/>
            <person name="Secka A."/>
            <person name="Antonio M."/>
            <person name="Oren A."/>
            <person name="Chaudhuri R.R."/>
            <person name="La Ragione R."/>
            <person name="Hildebrand F."/>
            <person name="Pallen M.J."/>
        </authorList>
    </citation>
    <scope>NUCLEOTIDE SEQUENCE</scope>
    <source>
        <strain evidence="1">1277</strain>
    </source>
</reference>
<dbReference type="Proteomes" id="UP000776700">
    <property type="component" value="Unassembled WGS sequence"/>
</dbReference>
<evidence type="ECO:0000313" key="1">
    <source>
        <dbReference type="EMBL" id="HJG95664.1"/>
    </source>
</evidence>
<dbReference type="AlphaFoldDB" id="A0A921SYI6"/>
<dbReference type="InterPro" id="IPR012340">
    <property type="entry name" value="NA-bd_OB-fold"/>
</dbReference>
<organism evidence="1 2">
    <name type="scientific">Romboutsia timonensis</name>
    <dbReference type="NCBI Taxonomy" id="1776391"/>
    <lineage>
        <taxon>Bacteria</taxon>
        <taxon>Bacillati</taxon>
        <taxon>Bacillota</taxon>
        <taxon>Clostridia</taxon>
        <taxon>Peptostreptococcales</taxon>
        <taxon>Peptostreptococcaceae</taxon>
        <taxon>Romboutsia</taxon>
    </lineage>
</organism>
<proteinExistence type="predicted"/>
<sequence>MKLNTKVITGSVILNYVNVKEARANLLSSEPKFSLVILIPKESETINKVYEGIYNATKNGLDLWGGQVPQDLITCLKDGDSTSKEEYKNHFYINATSKYRPQIVDKDLKLLNPDKLYNGCVARVSISFYPYNHKESKNKGISCELLNIQKLQDGNLILNRASAIDDFSEVYDDRILM</sequence>
<dbReference type="Gene3D" id="2.40.50.140">
    <property type="entry name" value="Nucleic acid-binding proteins"/>
    <property type="match status" value="1"/>
</dbReference>
<dbReference type="InterPro" id="IPR022595">
    <property type="entry name" value="Enc34_ssDNA-bd"/>
</dbReference>
<gene>
    <name evidence="1" type="ORF">K8V90_01015</name>
</gene>
<accession>A0A921SYI6</accession>
<dbReference type="SUPFAM" id="SSF50249">
    <property type="entry name" value="Nucleic acid-binding proteins"/>
    <property type="match status" value="1"/>
</dbReference>
<name>A0A921SYI6_9FIRM</name>
<evidence type="ECO:0000313" key="2">
    <source>
        <dbReference type="Proteomes" id="UP000776700"/>
    </source>
</evidence>
<dbReference type="Pfam" id="PF10991">
    <property type="entry name" value="Enc34_ssDNA-bd"/>
    <property type="match status" value="1"/>
</dbReference>
<comment type="caution">
    <text evidence="1">The sequence shown here is derived from an EMBL/GenBank/DDBJ whole genome shotgun (WGS) entry which is preliminary data.</text>
</comment>
<protein>
    <submittedName>
        <fullName evidence="1">DUF2815 family protein</fullName>
    </submittedName>
</protein>
<reference evidence="1" key="2">
    <citation type="submission" date="2021-09" db="EMBL/GenBank/DDBJ databases">
        <authorList>
            <person name="Gilroy R."/>
        </authorList>
    </citation>
    <scope>NUCLEOTIDE SEQUENCE</scope>
    <source>
        <strain evidence="1">1277</strain>
    </source>
</reference>